<dbReference type="SMART" id="SM00267">
    <property type="entry name" value="GGDEF"/>
    <property type="match status" value="1"/>
</dbReference>
<dbReference type="InterPro" id="IPR000700">
    <property type="entry name" value="PAS-assoc_C"/>
</dbReference>
<dbReference type="CDD" id="cd01949">
    <property type="entry name" value="GGDEF"/>
    <property type="match status" value="1"/>
</dbReference>
<feature type="domain" description="PAC" evidence="3">
    <location>
        <begin position="734"/>
        <end position="786"/>
    </location>
</feature>
<dbReference type="PROSITE" id="PS50113">
    <property type="entry name" value="PAC"/>
    <property type="match status" value="3"/>
</dbReference>
<dbReference type="Gene3D" id="2.10.70.100">
    <property type="match status" value="1"/>
</dbReference>
<dbReference type="InterPro" id="IPR043128">
    <property type="entry name" value="Rev_trsase/Diguanyl_cyclase"/>
</dbReference>
<dbReference type="InterPro" id="IPR035919">
    <property type="entry name" value="EAL_sf"/>
</dbReference>
<dbReference type="InterPro" id="IPR013655">
    <property type="entry name" value="PAS_fold_3"/>
</dbReference>
<comment type="caution">
    <text evidence="6">The sequence shown here is derived from an EMBL/GenBank/DDBJ whole genome shotgun (WGS) entry which is preliminary data.</text>
</comment>
<evidence type="ECO:0000313" key="7">
    <source>
        <dbReference type="Proteomes" id="UP000269692"/>
    </source>
</evidence>
<dbReference type="Pfam" id="PF13426">
    <property type="entry name" value="PAS_9"/>
    <property type="match status" value="2"/>
</dbReference>
<dbReference type="Gene3D" id="3.30.70.270">
    <property type="match status" value="1"/>
</dbReference>
<dbReference type="SUPFAM" id="SSF55073">
    <property type="entry name" value="Nucleotide cyclase"/>
    <property type="match status" value="1"/>
</dbReference>
<dbReference type="SUPFAM" id="SSF55785">
    <property type="entry name" value="PYP-like sensor domain (PAS domain)"/>
    <property type="match status" value="3"/>
</dbReference>
<dbReference type="InterPro" id="IPR001633">
    <property type="entry name" value="EAL_dom"/>
</dbReference>
<feature type="transmembrane region" description="Helical" evidence="1">
    <location>
        <begin position="364"/>
        <end position="387"/>
    </location>
</feature>
<organism evidence="6 7">
    <name type="scientific">Xanthobacter tagetidis</name>
    <dbReference type="NCBI Taxonomy" id="60216"/>
    <lineage>
        <taxon>Bacteria</taxon>
        <taxon>Pseudomonadati</taxon>
        <taxon>Pseudomonadota</taxon>
        <taxon>Alphaproteobacteria</taxon>
        <taxon>Hyphomicrobiales</taxon>
        <taxon>Xanthobacteraceae</taxon>
        <taxon>Xanthobacter</taxon>
    </lineage>
</organism>
<evidence type="ECO:0000259" key="4">
    <source>
        <dbReference type="PROSITE" id="PS50883"/>
    </source>
</evidence>
<evidence type="ECO:0000256" key="1">
    <source>
        <dbReference type="SAM" id="Phobius"/>
    </source>
</evidence>
<dbReference type="FunFam" id="3.20.20.450:FF:000001">
    <property type="entry name" value="Cyclic di-GMP phosphodiesterase yahA"/>
    <property type="match status" value="1"/>
</dbReference>
<dbReference type="InterPro" id="IPR035965">
    <property type="entry name" value="PAS-like_dom_sf"/>
</dbReference>
<dbReference type="InterPro" id="IPR001610">
    <property type="entry name" value="PAC"/>
</dbReference>
<evidence type="ECO:0000259" key="3">
    <source>
        <dbReference type="PROSITE" id="PS50113"/>
    </source>
</evidence>
<feature type="domain" description="PAC" evidence="3">
    <location>
        <begin position="483"/>
        <end position="535"/>
    </location>
</feature>
<keyword evidence="1" id="KW-0472">Membrane</keyword>
<gene>
    <name evidence="6" type="ORF">D9R14_11640</name>
</gene>
<dbReference type="Gene3D" id="3.20.20.450">
    <property type="entry name" value="EAL domain"/>
    <property type="match status" value="1"/>
</dbReference>
<dbReference type="Pfam" id="PF00990">
    <property type="entry name" value="GGDEF"/>
    <property type="match status" value="1"/>
</dbReference>
<dbReference type="InterPro" id="IPR029787">
    <property type="entry name" value="Nucleotide_cyclase"/>
</dbReference>
<dbReference type="SMART" id="SM00091">
    <property type="entry name" value="PAS"/>
    <property type="match status" value="3"/>
</dbReference>
<feature type="domain" description="GGDEF" evidence="5">
    <location>
        <begin position="815"/>
        <end position="949"/>
    </location>
</feature>
<feature type="transmembrane region" description="Helical" evidence="1">
    <location>
        <begin position="46"/>
        <end position="66"/>
    </location>
</feature>
<dbReference type="Pfam" id="PF00563">
    <property type="entry name" value="EAL"/>
    <property type="match status" value="1"/>
</dbReference>
<feature type="domain" description="PAS" evidence="2">
    <location>
        <begin position="668"/>
        <end position="712"/>
    </location>
</feature>
<dbReference type="PANTHER" id="PTHR44757:SF2">
    <property type="entry name" value="BIOFILM ARCHITECTURE MAINTENANCE PROTEIN MBAA"/>
    <property type="match status" value="1"/>
</dbReference>
<dbReference type="Pfam" id="PF08447">
    <property type="entry name" value="PAS_3"/>
    <property type="match status" value="1"/>
</dbReference>
<dbReference type="SMART" id="SM00086">
    <property type="entry name" value="PAC"/>
    <property type="match status" value="3"/>
</dbReference>
<dbReference type="Gene3D" id="3.30.450.20">
    <property type="entry name" value="PAS domain"/>
    <property type="match status" value="3"/>
</dbReference>
<dbReference type="PROSITE" id="PS50887">
    <property type="entry name" value="GGDEF"/>
    <property type="match status" value="1"/>
</dbReference>
<feature type="transmembrane region" description="Helical" evidence="1">
    <location>
        <begin position="12"/>
        <end position="34"/>
    </location>
</feature>
<name>A0A3L7AFN7_9HYPH</name>
<dbReference type="OrthoDB" id="9814202at2"/>
<reference evidence="6 7" key="1">
    <citation type="submission" date="2018-10" db="EMBL/GenBank/DDBJ databases">
        <title>Xanthobacter tagetidis genome sequencing and assembly.</title>
        <authorList>
            <person name="Maclea K.S."/>
            <person name="Goen A.E."/>
            <person name="Fatima S.A."/>
        </authorList>
    </citation>
    <scope>NUCLEOTIDE SEQUENCE [LARGE SCALE GENOMIC DNA]</scope>
    <source>
        <strain evidence="6 7">ATCC 700314</strain>
    </source>
</reference>
<keyword evidence="1" id="KW-0812">Transmembrane</keyword>
<dbReference type="SMART" id="SM00052">
    <property type="entry name" value="EAL"/>
    <property type="match status" value="1"/>
</dbReference>
<feature type="transmembrane region" description="Helical" evidence="1">
    <location>
        <begin position="78"/>
        <end position="102"/>
    </location>
</feature>
<feature type="domain" description="PAS" evidence="2">
    <location>
        <begin position="408"/>
        <end position="464"/>
    </location>
</feature>
<dbReference type="PROSITE" id="PS50112">
    <property type="entry name" value="PAS"/>
    <property type="match status" value="2"/>
</dbReference>
<dbReference type="CDD" id="cd00130">
    <property type="entry name" value="PAS"/>
    <property type="match status" value="3"/>
</dbReference>
<keyword evidence="1" id="KW-1133">Transmembrane helix</keyword>
<dbReference type="NCBIfam" id="TIGR00229">
    <property type="entry name" value="sensory_box"/>
    <property type="match status" value="3"/>
</dbReference>
<feature type="domain" description="PAC" evidence="3">
    <location>
        <begin position="612"/>
        <end position="664"/>
    </location>
</feature>
<dbReference type="SUPFAM" id="SSF141868">
    <property type="entry name" value="EAL domain-like"/>
    <property type="match status" value="1"/>
</dbReference>
<dbReference type="RefSeq" id="WP_121623503.1">
    <property type="nucleotide sequence ID" value="NZ_JACIIW010000001.1"/>
</dbReference>
<evidence type="ECO:0000313" key="6">
    <source>
        <dbReference type="EMBL" id="RLP78451.1"/>
    </source>
</evidence>
<dbReference type="InterPro" id="IPR000160">
    <property type="entry name" value="GGDEF_dom"/>
</dbReference>
<dbReference type="AlphaFoldDB" id="A0A3L7AFN7"/>
<evidence type="ECO:0000259" key="2">
    <source>
        <dbReference type="PROSITE" id="PS50112"/>
    </source>
</evidence>
<protein>
    <submittedName>
        <fullName evidence="6">EAL domain-containing protein</fullName>
    </submittedName>
</protein>
<evidence type="ECO:0000259" key="5">
    <source>
        <dbReference type="PROSITE" id="PS50887"/>
    </source>
</evidence>
<proteinExistence type="predicted"/>
<dbReference type="PANTHER" id="PTHR44757">
    <property type="entry name" value="DIGUANYLATE CYCLASE DGCP"/>
    <property type="match status" value="1"/>
</dbReference>
<dbReference type="EMBL" id="RCTF01000008">
    <property type="protein sequence ID" value="RLP78451.1"/>
    <property type="molecule type" value="Genomic_DNA"/>
</dbReference>
<dbReference type="PROSITE" id="PS50883">
    <property type="entry name" value="EAL"/>
    <property type="match status" value="1"/>
</dbReference>
<accession>A0A3L7AFN7</accession>
<dbReference type="CDD" id="cd01948">
    <property type="entry name" value="EAL"/>
    <property type="match status" value="1"/>
</dbReference>
<feature type="domain" description="EAL" evidence="4">
    <location>
        <begin position="958"/>
        <end position="1211"/>
    </location>
</feature>
<dbReference type="Proteomes" id="UP000269692">
    <property type="component" value="Unassembled WGS sequence"/>
</dbReference>
<keyword evidence="7" id="KW-1185">Reference proteome</keyword>
<dbReference type="InterPro" id="IPR052155">
    <property type="entry name" value="Biofilm_reg_signaling"/>
</dbReference>
<dbReference type="NCBIfam" id="TIGR00254">
    <property type="entry name" value="GGDEF"/>
    <property type="match status" value="1"/>
</dbReference>
<dbReference type="InterPro" id="IPR000014">
    <property type="entry name" value="PAS"/>
</dbReference>
<sequence length="1218" mass="132285">MTPQAFIIRATLAYATGALAWVYLSDWLIAHLGGPSELAAFSTFKGIGFVAITAALFAMALARVAALARAERAHVRPIGILPTAGIILAVVVPTLVIGALVFNSASQALIRERESDLKATMDLQIEALTRHRRDSLASARTLAGSAFIRDIVGELLAPQDASQDAHLRSALGDSAHALGFSAVELWTGAGVRLLRVGDDWPPRNAVRALITTEQAAGMVKVVVRDRDRDRYGYIVAVDPAGADAGAAPAFLYLEMNPANFLYPYLARPVMIGSATQSFLVRKEADGIWHYGSPVAGATEPVMTRPLPPDLAALAEAADRAPRMAVATGASGQDVLAVARTIPLWHSVFITTMKYREVLSGARGLMLFAGLTTAAVMVVAMAIGLLFAERQKLKAALREVDQAHALAAAEERFRATFEQAAVGIVHFGLDGRITRVNLTFCTLVGYGREDLLGQHYSILTYPEDQAKDEADIADLRAGLSVDIKDQEKRIRRKEGSDIWLDVTVSLARTDDGAPSYIIAVCLDATERRAALRALKESEERFELAVRATEQGVWDIDLVTGRSYVSPRWRDMLGLAADVPVDLEAIWRERTHPAEASRVQALWEGARAGSGDAFDIECRLRHEDGSYHDFISQGFAIRGPSGQAVRIVGLTEDITERRQTERRIRLAGAVFSGTDEGIVVTDEAGFISAINPAFTAITGYEEAEVLGKSMRLLHSGRHDRAFFHQMWEELRASGSWRGEIWNRRKDGEVYLQHLIISTVPSVNGDAPRYVGVFHDITQARRSQSELDRLTHYDVLTNLPNRSLLFSLIDHAVSRAKARCAVLFVDLDHFKTVNESLGLIAGDTMLQAVGQRLRSRLSADATIGRFGGDEFVVLLEAINGADDAAAEALRIIEAFADPFAEPGGEEIYLGASVGISLYPDDDPSGRLLLQHAGSALFQAKANGRGVYSFYTGAMTAAAKARVGLEAELRRALAREELTVFFQPIVALTTGRLIGAEALVRWMSPRGLITPDQFIPLAEETGLIVPLGEYVAQRACRQLVQWDAEGVTCGMISVNLSPRQFSQADLCARYAQILKDSGLSPERLEVEITESLLISEGVAARSKLNELSAMGVKVAVDDFGTGYSSLSYLKRFPIGKLKIDKSFVRDLPGSAVDGEIVRAVIAIGRALNLAILAEGVETEAQRDFLKENGCAFGQGFLWSRPVPADDFAALVRAWPRGDEAAH</sequence>